<protein>
    <submittedName>
        <fullName evidence="1">Uncharacterized protein</fullName>
    </submittedName>
</protein>
<gene>
    <name evidence="1" type="ORF">RCL2_002978500</name>
</gene>
<proteinExistence type="predicted"/>
<name>A0A8H3MGE1_9GLOM</name>
<dbReference type="OrthoDB" id="2357037at2759"/>
<accession>A0A8H3MGE1</accession>
<comment type="caution">
    <text evidence="1">The sequence shown here is derived from an EMBL/GenBank/DDBJ whole genome shotgun (WGS) entry which is preliminary data.</text>
</comment>
<evidence type="ECO:0000313" key="2">
    <source>
        <dbReference type="Proteomes" id="UP000615446"/>
    </source>
</evidence>
<dbReference type="Proteomes" id="UP000615446">
    <property type="component" value="Unassembled WGS sequence"/>
</dbReference>
<organism evidence="1 2">
    <name type="scientific">Rhizophagus clarus</name>
    <dbReference type="NCBI Taxonomy" id="94130"/>
    <lineage>
        <taxon>Eukaryota</taxon>
        <taxon>Fungi</taxon>
        <taxon>Fungi incertae sedis</taxon>
        <taxon>Mucoromycota</taxon>
        <taxon>Glomeromycotina</taxon>
        <taxon>Glomeromycetes</taxon>
        <taxon>Glomerales</taxon>
        <taxon>Glomeraceae</taxon>
        <taxon>Rhizophagus</taxon>
    </lineage>
</organism>
<reference evidence="1" key="1">
    <citation type="submission" date="2019-10" db="EMBL/GenBank/DDBJ databases">
        <title>Conservation and host-specific expression of non-tandemly repeated heterogenous ribosome RNA gene in arbuscular mycorrhizal fungi.</title>
        <authorList>
            <person name="Maeda T."/>
            <person name="Kobayashi Y."/>
            <person name="Nakagawa T."/>
            <person name="Ezawa T."/>
            <person name="Yamaguchi K."/>
            <person name="Bino T."/>
            <person name="Nishimoto Y."/>
            <person name="Shigenobu S."/>
            <person name="Kawaguchi M."/>
        </authorList>
    </citation>
    <scope>NUCLEOTIDE SEQUENCE</scope>
    <source>
        <strain evidence="1">HR1</strain>
    </source>
</reference>
<dbReference type="EMBL" id="BLAL01000324">
    <property type="protein sequence ID" value="GET03442.1"/>
    <property type="molecule type" value="Genomic_DNA"/>
</dbReference>
<dbReference type="AlphaFoldDB" id="A0A8H3MGE1"/>
<sequence length="162" mass="18918">MQNYQPISAPKPVSYDSFQQYTYFPARENPFAPPPSDFTSQSSKNSLGSSVIHPPQLHTNKFSYRFLTDSDSLTYQVSCEKISAEILNNTINNELRNTTEHVFFYDQRCDKQIYKVTCKSDALKPLTIDQTKQLEYKLSTYLSDYYIIDYMKLIQILLYCIK</sequence>
<evidence type="ECO:0000313" key="1">
    <source>
        <dbReference type="EMBL" id="GET03442.1"/>
    </source>
</evidence>